<evidence type="ECO:0000313" key="2">
    <source>
        <dbReference type="EMBL" id="KAJ1100217.1"/>
    </source>
</evidence>
<evidence type="ECO:0000313" key="3">
    <source>
        <dbReference type="Proteomes" id="UP001066276"/>
    </source>
</evidence>
<dbReference type="AlphaFoldDB" id="A0AAV7MCJ0"/>
<gene>
    <name evidence="2" type="ORF">NDU88_005304</name>
</gene>
<comment type="caution">
    <text evidence="2">The sequence shown here is derived from an EMBL/GenBank/DDBJ whole genome shotgun (WGS) entry which is preliminary data.</text>
</comment>
<name>A0AAV7MCJ0_PLEWA</name>
<protein>
    <submittedName>
        <fullName evidence="2">Uncharacterized protein</fullName>
    </submittedName>
</protein>
<sequence>MQELTRVPLHFSVRLLPRIDDDCSGMPAKPQQSSKTSTSNIVAPHPAGFLNCFLVVHALRAVCLHPALEAKKKSPMGRRNLPPASAGTKRLHHRSSGSALILTSVVPGTQELGPSVSHSPVALLSKFGGGKSLPPHSRQQTCVLRDLQLLRVLCTSPKNPLCSA</sequence>
<organism evidence="2 3">
    <name type="scientific">Pleurodeles waltl</name>
    <name type="common">Iberian ribbed newt</name>
    <dbReference type="NCBI Taxonomy" id="8319"/>
    <lineage>
        <taxon>Eukaryota</taxon>
        <taxon>Metazoa</taxon>
        <taxon>Chordata</taxon>
        <taxon>Craniata</taxon>
        <taxon>Vertebrata</taxon>
        <taxon>Euteleostomi</taxon>
        <taxon>Amphibia</taxon>
        <taxon>Batrachia</taxon>
        <taxon>Caudata</taxon>
        <taxon>Salamandroidea</taxon>
        <taxon>Salamandridae</taxon>
        <taxon>Pleurodelinae</taxon>
        <taxon>Pleurodeles</taxon>
    </lineage>
</organism>
<evidence type="ECO:0000256" key="1">
    <source>
        <dbReference type="SAM" id="MobiDB-lite"/>
    </source>
</evidence>
<dbReference type="Proteomes" id="UP001066276">
    <property type="component" value="Chromosome 10"/>
</dbReference>
<accession>A0AAV7MCJ0</accession>
<feature type="region of interest" description="Disordered" evidence="1">
    <location>
        <begin position="72"/>
        <end position="93"/>
    </location>
</feature>
<keyword evidence="3" id="KW-1185">Reference proteome</keyword>
<proteinExistence type="predicted"/>
<dbReference type="EMBL" id="JANPWB010000014">
    <property type="protein sequence ID" value="KAJ1100217.1"/>
    <property type="molecule type" value="Genomic_DNA"/>
</dbReference>
<reference evidence="2" key="1">
    <citation type="journal article" date="2022" name="bioRxiv">
        <title>Sequencing and chromosome-scale assembly of the giantPleurodeles waltlgenome.</title>
        <authorList>
            <person name="Brown T."/>
            <person name="Elewa A."/>
            <person name="Iarovenko S."/>
            <person name="Subramanian E."/>
            <person name="Araus A.J."/>
            <person name="Petzold A."/>
            <person name="Susuki M."/>
            <person name="Suzuki K.-i.T."/>
            <person name="Hayashi T."/>
            <person name="Toyoda A."/>
            <person name="Oliveira C."/>
            <person name="Osipova E."/>
            <person name="Leigh N.D."/>
            <person name="Simon A."/>
            <person name="Yun M.H."/>
        </authorList>
    </citation>
    <scope>NUCLEOTIDE SEQUENCE</scope>
    <source>
        <strain evidence="2">20211129_DDA</strain>
        <tissue evidence="2">Liver</tissue>
    </source>
</reference>